<keyword evidence="2" id="KW-1185">Reference proteome</keyword>
<dbReference type="AlphaFoldDB" id="A0A326RPF9"/>
<organism evidence="1 2">
    <name type="scientific">Algoriphagus aquaeductus</name>
    <dbReference type="NCBI Taxonomy" id="475299"/>
    <lineage>
        <taxon>Bacteria</taxon>
        <taxon>Pseudomonadati</taxon>
        <taxon>Bacteroidota</taxon>
        <taxon>Cytophagia</taxon>
        <taxon>Cytophagales</taxon>
        <taxon>Cyclobacteriaceae</taxon>
        <taxon>Algoriphagus</taxon>
    </lineage>
</organism>
<evidence type="ECO:0000313" key="2">
    <source>
        <dbReference type="Proteomes" id="UP000248917"/>
    </source>
</evidence>
<accession>A0A326RPF9</accession>
<dbReference type="EMBL" id="QKTX01000014">
    <property type="protein sequence ID" value="PZV79585.1"/>
    <property type="molecule type" value="Genomic_DNA"/>
</dbReference>
<dbReference type="RefSeq" id="WP_111394134.1">
    <property type="nucleotide sequence ID" value="NZ_QKTX01000014.1"/>
</dbReference>
<gene>
    <name evidence="1" type="ORF">CLV31_11417</name>
</gene>
<protein>
    <submittedName>
        <fullName evidence="1">Uncharacterized protein</fullName>
    </submittedName>
</protein>
<evidence type="ECO:0000313" key="1">
    <source>
        <dbReference type="EMBL" id="PZV79585.1"/>
    </source>
</evidence>
<comment type="caution">
    <text evidence="1">The sequence shown here is derived from an EMBL/GenBank/DDBJ whole genome shotgun (WGS) entry which is preliminary data.</text>
</comment>
<sequence length="172" mass="20274">MKVINPVLRKVLVELKGLDSPLEFWWDDKMILGFDKILMNSNDVVIRAPNTPTSLVEFRLEKFKSYHITEMTEILLKEQSFVLTNFNKYYQSLRIPTPRESFNDEFDFPLTLICLLNNNLSLPVSIDFSNYLNLDYLKNRNLTIEEAFFDQEEKSSKSQLETKILFAEYISI</sequence>
<reference evidence="1 2" key="1">
    <citation type="submission" date="2018-06" db="EMBL/GenBank/DDBJ databases">
        <title>Genomic Encyclopedia of Archaeal and Bacterial Type Strains, Phase II (KMG-II): from individual species to whole genera.</title>
        <authorList>
            <person name="Goeker M."/>
        </authorList>
    </citation>
    <scope>NUCLEOTIDE SEQUENCE [LARGE SCALE GENOMIC DNA]</scope>
    <source>
        <strain evidence="1 2">T4</strain>
    </source>
</reference>
<dbReference type="OrthoDB" id="9933885at2"/>
<dbReference type="Proteomes" id="UP000248917">
    <property type="component" value="Unassembled WGS sequence"/>
</dbReference>
<proteinExistence type="predicted"/>
<name>A0A326RPF9_9BACT</name>